<evidence type="ECO:0000313" key="2">
    <source>
        <dbReference type="EMBL" id="RWQ98021.1"/>
    </source>
</evidence>
<feature type="compositionally biased region" description="Basic and acidic residues" evidence="1">
    <location>
        <begin position="715"/>
        <end position="728"/>
    </location>
</feature>
<dbReference type="VEuPathDB" id="FungiDB:C8Q69DRAFT_457509"/>
<proteinExistence type="predicted"/>
<evidence type="ECO:0000313" key="3">
    <source>
        <dbReference type="Proteomes" id="UP000283841"/>
    </source>
</evidence>
<comment type="caution">
    <text evidence="2">The sequence shown here is derived from an EMBL/GenBank/DDBJ whole genome shotgun (WGS) entry which is preliminary data.</text>
</comment>
<dbReference type="STRING" id="264951.A0A443I1U8"/>
<dbReference type="RefSeq" id="XP_028487666.1">
    <property type="nucleotide sequence ID" value="XM_028629907.1"/>
</dbReference>
<gene>
    <name evidence="2" type="ORF">C8Q69DRAFT_457509</name>
</gene>
<feature type="compositionally biased region" description="Basic and acidic residues" evidence="1">
    <location>
        <begin position="405"/>
        <end position="420"/>
    </location>
</feature>
<feature type="region of interest" description="Disordered" evidence="1">
    <location>
        <begin position="638"/>
        <end position="812"/>
    </location>
</feature>
<evidence type="ECO:0008006" key="4">
    <source>
        <dbReference type="Google" id="ProtNLM"/>
    </source>
</evidence>
<protein>
    <recommendedName>
        <fullName evidence="4">GPI-anchored cell surface glycoprotein</fullName>
    </recommendedName>
</protein>
<dbReference type="Proteomes" id="UP000283841">
    <property type="component" value="Unassembled WGS sequence"/>
</dbReference>
<keyword evidence="3" id="KW-1185">Reference proteome</keyword>
<feature type="compositionally biased region" description="Basic and acidic residues" evidence="1">
    <location>
        <begin position="339"/>
        <end position="353"/>
    </location>
</feature>
<feature type="region of interest" description="Disordered" evidence="1">
    <location>
        <begin position="468"/>
        <end position="509"/>
    </location>
</feature>
<accession>A0A443I1U8</accession>
<feature type="compositionally biased region" description="Basic and acidic residues" evidence="1">
    <location>
        <begin position="256"/>
        <end position="266"/>
    </location>
</feature>
<feature type="compositionally biased region" description="Polar residues" evidence="1">
    <location>
        <begin position="655"/>
        <end position="668"/>
    </location>
</feature>
<feature type="compositionally biased region" description="Basic and acidic residues" evidence="1">
    <location>
        <begin position="283"/>
        <end position="303"/>
    </location>
</feature>
<feature type="compositionally biased region" description="Low complexity" evidence="1">
    <location>
        <begin position="89"/>
        <end position="99"/>
    </location>
</feature>
<feature type="compositionally biased region" description="Basic and acidic residues" evidence="1">
    <location>
        <begin position="18"/>
        <end position="27"/>
    </location>
</feature>
<feature type="region of interest" description="Disordered" evidence="1">
    <location>
        <begin position="50"/>
        <end position="433"/>
    </location>
</feature>
<evidence type="ECO:0000256" key="1">
    <source>
        <dbReference type="SAM" id="MobiDB-lite"/>
    </source>
</evidence>
<organism evidence="2 3">
    <name type="scientific">Byssochlamys spectabilis</name>
    <name type="common">Paecilomyces variotii</name>
    <dbReference type="NCBI Taxonomy" id="264951"/>
    <lineage>
        <taxon>Eukaryota</taxon>
        <taxon>Fungi</taxon>
        <taxon>Dikarya</taxon>
        <taxon>Ascomycota</taxon>
        <taxon>Pezizomycotina</taxon>
        <taxon>Eurotiomycetes</taxon>
        <taxon>Eurotiomycetidae</taxon>
        <taxon>Eurotiales</taxon>
        <taxon>Thermoascaceae</taxon>
        <taxon>Paecilomyces</taxon>
    </lineage>
</organism>
<dbReference type="AlphaFoldDB" id="A0A443I1U8"/>
<feature type="compositionally biased region" description="Low complexity" evidence="1">
    <location>
        <begin position="472"/>
        <end position="488"/>
    </location>
</feature>
<feature type="compositionally biased region" description="Low complexity" evidence="1">
    <location>
        <begin position="227"/>
        <end position="241"/>
    </location>
</feature>
<dbReference type="GeneID" id="39599184"/>
<feature type="compositionally biased region" description="Polar residues" evidence="1">
    <location>
        <begin position="421"/>
        <end position="430"/>
    </location>
</feature>
<sequence length="812" mass="88741">MVARRSSQRSSLPANLRRQPETKDPRHSSRKILNLSAGEDGEWTLSCVTKPYPVSSPAETGTPLGSSFRAKRRRVQKTPNAPGETADFNSDISRNSSSDISRREAFAMEKKRGNRKSSQNQRKELAKNEPVPPDNTSSNSHSKSGKDVSNVRSDDEAASEPNAGNPSQKKSLRLIFSRNPVDGKTTLRAEKDMPVAVGLGDSSALNTPTPATRIGREKRNASSMRQTTVDDTSVTVDTPSSRNGDRQNAARAGRFSQREASRRKTLESYFPSETRIQNTTPKSNDDMKPSEVKSNKGNTDSKLRLKLRQPAPPVSDTIGRIDTLESPGAGRQSRRRAARKGDERSNETSDKNMSKASGGSSESPIVTRTSSRVRKPTAKAIEALEQKPKLRKTAGGYDRPPSSAGKEEAQNSPEHDHTESVKPNTLQSSAAEEDFVARQMYELAAAALAPDFELSPDQNAHIKRLREEYESNEQMQNSSSSGKGSSSGDRTSAMAQPEPVLQTESVAPRLDHAGVSRPWTDEDGWVHTGQLNEYGEEIALVPETYTWIETINTHGDKELPKPPPQIKSLEQIEKDKVFGFPPPMGQRNLPQGGDHPFTTENVDFETAKIRARETAKSMGLTVDRSMSLAELEAIIHSHDASSQAKKRKRGAVVESKTTQLTPQRSTGATRKRRRTEGPIVVEKPAETLKRKSTGTNATDKTVTKKRRVSAPAQAERVEYPHSIDKGENKVTTAPSDDLSSPSQNGTGANKDTGAGGRPRRRAAAAMLAQIQSNAEARSRRARVRRKGSEARSDIQEDSGLGIGVEAKEDEAN</sequence>
<dbReference type="EMBL" id="RCNU01000002">
    <property type="protein sequence ID" value="RWQ98021.1"/>
    <property type="molecule type" value="Genomic_DNA"/>
</dbReference>
<name>A0A443I1U8_BYSSP</name>
<feature type="compositionally biased region" description="Polar residues" evidence="1">
    <location>
        <begin position="354"/>
        <end position="370"/>
    </location>
</feature>
<reference evidence="2 3" key="1">
    <citation type="journal article" date="2018" name="Front. Microbiol.">
        <title>Genomic and genetic insights into a cosmopolitan fungus, Paecilomyces variotii (Eurotiales).</title>
        <authorList>
            <person name="Urquhart A.S."/>
            <person name="Mondo S.J."/>
            <person name="Makela M.R."/>
            <person name="Hane J.K."/>
            <person name="Wiebenga A."/>
            <person name="He G."/>
            <person name="Mihaltcheva S."/>
            <person name="Pangilinan J."/>
            <person name="Lipzen A."/>
            <person name="Barry K."/>
            <person name="de Vries R.P."/>
            <person name="Grigoriev I.V."/>
            <person name="Idnurm A."/>
        </authorList>
    </citation>
    <scope>NUCLEOTIDE SEQUENCE [LARGE SCALE GENOMIC DNA]</scope>
    <source>
        <strain evidence="2 3">CBS 101075</strain>
    </source>
</reference>
<feature type="region of interest" description="Disordered" evidence="1">
    <location>
        <begin position="1"/>
        <end position="35"/>
    </location>
</feature>
<feature type="compositionally biased region" description="Basic and acidic residues" evidence="1">
    <location>
        <begin position="100"/>
        <end position="111"/>
    </location>
</feature>
<feature type="compositionally biased region" description="Polar residues" evidence="1">
    <location>
        <begin position="729"/>
        <end position="749"/>
    </location>
</feature>